<accession>A0A1Y0EU61</accession>
<dbReference type="EMBL" id="CP021455">
    <property type="protein sequence ID" value="ARU06872.1"/>
    <property type="molecule type" value="Genomic_DNA"/>
</dbReference>
<sequence length="202" mass="22263">MAAGDAVLADALHVWRHPKAMGSAGRCIGHTDLPVDRRKAKRVARRIQAFARRQGLARRVWTSDLQRSRAVGRWLARWGWRHTVLRDLRESDFGGWDGQLWADIPVAEIDAWARDLTHTRPGGGESVAMLLQRVTRIRQALPPQALVVSHGGWMSAARWLDGQGEPGAASEAPAASAGPQAAHWPPAPRHGQRWSLRGDGEV</sequence>
<dbReference type="Pfam" id="PF00300">
    <property type="entry name" value="His_Phos_1"/>
    <property type="match status" value="1"/>
</dbReference>
<keyword evidence="3" id="KW-1185">Reference proteome</keyword>
<evidence type="ECO:0000313" key="3">
    <source>
        <dbReference type="Proteomes" id="UP000196138"/>
    </source>
</evidence>
<dbReference type="InterPro" id="IPR029033">
    <property type="entry name" value="His_PPase_superfam"/>
</dbReference>
<feature type="region of interest" description="Disordered" evidence="1">
    <location>
        <begin position="160"/>
        <end position="202"/>
    </location>
</feature>
<dbReference type="Gene3D" id="3.40.50.1240">
    <property type="entry name" value="Phosphoglycerate mutase-like"/>
    <property type="match status" value="1"/>
</dbReference>
<organism evidence="2 3">
    <name type="scientific">Comamonas serinivorans</name>
    <dbReference type="NCBI Taxonomy" id="1082851"/>
    <lineage>
        <taxon>Bacteria</taxon>
        <taxon>Pseudomonadati</taxon>
        <taxon>Pseudomonadota</taxon>
        <taxon>Betaproteobacteria</taxon>
        <taxon>Burkholderiales</taxon>
        <taxon>Comamonadaceae</taxon>
        <taxon>Comamonas</taxon>
    </lineage>
</organism>
<dbReference type="SUPFAM" id="SSF53254">
    <property type="entry name" value="Phosphoglycerate mutase-like"/>
    <property type="match status" value="1"/>
</dbReference>
<dbReference type="SMART" id="SM00855">
    <property type="entry name" value="PGAM"/>
    <property type="match status" value="1"/>
</dbReference>
<name>A0A1Y0EU61_9BURK</name>
<dbReference type="AlphaFoldDB" id="A0A1Y0EU61"/>
<evidence type="ECO:0000313" key="2">
    <source>
        <dbReference type="EMBL" id="ARU06872.1"/>
    </source>
</evidence>
<feature type="compositionally biased region" description="Low complexity" evidence="1">
    <location>
        <begin position="162"/>
        <end position="182"/>
    </location>
</feature>
<dbReference type="InterPro" id="IPR013078">
    <property type="entry name" value="His_Pase_superF_clade-1"/>
</dbReference>
<dbReference type="OrthoDB" id="5296884at2"/>
<gene>
    <name evidence="2" type="ORF">CCO03_14255</name>
</gene>
<evidence type="ECO:0000256" key="1">
    <source>
        <dbReference type="SAM" id="MobiDB-lite"/>
    </source>
</evidence>
<dbReference type="Proteomes" id="UP000196138">
    <property type="component" value="Chromosome"/>
</dbReference>
<evidence type="ECO:0008006" key="4">
    <source>
        <dbReference type="Google" id="ProtNLM"/>
    </source>
</evidence>
<protein>
    <recommendedName>
        <fullName evidence="4">Fructose-2,6-bisphosphatase</fullName>
    </recommendedName>
</protein>
<dbReference type="KEGG" id="cser:CCO03_14255"/>
<reference evidence="2 3" key="1">
    <citation type="submission" date="2017-05" db="EMBL/GenBank/DDBJ databases">
        <authorList>
            <person name="Song R."/>
            <person name="Chenine A.L."/>
            <person name="Ruprecht R.M."/>
        </authorList>
    </citation>
    <scope>NUCLEOTIDE SEQUENCE [LARGE SCALE GENOMIC DNA]</scope>
    <source>
        <strain evidence="2 3">DSM 26136</strain>
    </source>
</reference>
<proteinExistence type="predicted"/>